<sequence length="114" mass="13006">MSICRTYAGDVQVTGGLLSLVQVIRNAGVLFQSEAVMAHLLELPKPPDYRERCKELFYKTYAKQATEVGFALDDATYTAIVCGRLPAEVLEARFLELEKGWVFNPTRREHWRKL</sequence>
<dbReference type="EMBL" id="CP001646">
    <property type="protein sequence ID" value="ACS66046.1"/>
    <property type="molecule type" value="Genomic_DNA"/>
</dbReference>
<accession>C6BPC2</accession>
<proteinExistence type="predicted"/>
<gene>
    <name evidence="1" type="ordered locus">Rpic12D_4811</name>
</gene>
<organism evidence="1">
    <name type="scientific">Ralstonia pickettii (strain 12D)</name>
    <dbReference type="NCBI Taxonomy" id="428406"/>
    <lineage>
        <taxon>Bacteria</taxon>
        <taxon>Pseudomonadati</taxon>
        <taxon>Pseudomonadota</taxon>
        <taxon>Betaproteobacteria</taxon>
        <taxon>Burkholderiales</taxon>
        <taxon>Burkholderiaceae</taxon>
        <taxon>Ralstonia</taxon>
    </lineage>
</organism>
<dbReference type="KEGG" id="rpf:Rpic12D_4811"/>
<reference evidence="1" key="1">
    <citation type="submission" date="2009-06" db="EMBL/GenBank/DDBJ databases">
        <title>Complete sequence plasmid 1 of Ralstonia pickettii 12D.</title>
        <authorList>
            <consortium name="US DOE Joint Genome Institute"/>
            <person name="Lucas S."/>
            <person name="Copeland A."/>
            <person name="Lapidus A."/>
            <person name="Glavina del Rio T."/>
            <person name="Dalin E."/>
            <person name="Tice H."/>
            <person name="Bruce D."/>
            <person name="Goodwin L."/>
            <person name="Pitluck S."/>
            <person name="Sims D."/>
            <person name="Meincke L."/>
            <person name="Brettin T."/>
            <person name="Detter J.C."/>
            <person name="Han C."/>
            <person name="Larimer F."/>
            <person name="Land M."/>
            <person name="Hauser L."/>
            <person name="Kyrpides N."/>
            <person name="Ovchinnikova G."/>
            <person name="Marsh T."/>
            <person name="Richardson P."/>
        </authorList>
    </citation>
    <scope>NUCLEOTIDE SEQUENCE [LARGE SCALE GENOMIC DNA]</scope>
    <source>
        <strain evidence="1">12D</strain>
        <plasmid>12D</plasmid>
        <plasmid evidence="1">pRp12D01</plasmid>
    </source>
</reference>
<keyword evidence="1" id="KW-0614">Plasmid</keyword>
<protein>
    <submittedName>
        <fullName evidence="1">Uncharacterized protein</fullName>
    </submittedName>
</protein>
<dbReference type="AlphaFoldDB" id="C6BPC2"/>
<name>C6BPC2_RALP1</name>
<evidence type="ECO:0000313" key="1">
    <source>
        <dbReference type="EMBL" id="ACS66046.1"/>
    </source>
</evidence>
<geneLocation type="plasmid" evidence="1">
    <name>pRp12D01</name>
</geneLocation>
<dbReference type="HOGENOM" id="CLU_2119075_0_0_4"/>